<feature type="region of interest" description="Disordered" evidence="1">
    <location>
        <begin position="70"/>
        <end position="108"/>
    </location>
</feature>
<proteinExistence type="predicted"/>
<keyword evidence="3" id="KW-1185">Reference proteome</keyword>
<sequence length="108" mass="11886">MAEDAIRLRDWILDSAGLEAQSMPIAIRVLWLMDRERWEAYEREHTPDTLEEGVELVLGYLEAAINRTAAQVAGSPVQEGEAPPSQEREGEPHPSPAGEGEPAPVPCK</sequence>
<protein>
    <submittedName>
        <fullName evidence="2">Uncharacterized protein</fullName>
    </submittedName>
</protein>
<evidence type="ECO:0000256" key="1">
    <source>
        <dbReference type="SAM" id="MobiDB-lite"/>
    </source>
</evidence>
<comment type="caution">
    <text evidence="2">The sequence shown here is derived from an EMBL/GenBank/DDBJ whole genome shotgun (WGS) entry which is preliminary data.</text>
</comment>
<accession>A0A444TVT6</accession>
<gene>
    <name evidence="2" type="ORF">EOD39_7633</name>
</gene>
<reference evidence="2 3" key="1">
    <citation type="submission" date="2019-01" db="EMBL/GenBank/DDBJ databases">
        <title>Draft Genome and Complete Hox-Cluster Characterization of the Sterlet Sturgeon (Acipenser ruthenus).</title>
        <authorList>
            <person name="Wei Q."/>
        </authorList>
    </citation>
    <scope>NUCLEOTIDE SEQUENCE [LARGE SCALE GENOMIC DNA]</scope>
    <source>
        <strain evidence="2">WHYD16114868_AA</strain>
        <tissue evidence="2">Blood</tissue>
    </source>
</reference>
<dbReference type="AlphaFoldDB" id="A0A444TVT6"/>
<dbReference type="Proteomes" id="UP000289886">
    <property type="component" value="Unassembled WGS sequence"/>
</dbReference>
<evidence type="ECO:0000313" key="3">
    <source>
        <dbReference type="Proteomes" id="UP000289886"/>
    </source>
</evidence>
<dbReference type="EMBL" id="SCEB01215904">
    <property type="protein sequence ID" value="RXM27054.1"/>
    <property type="molecule type" value="Genomic_DNA"/>
</dbReference>
<evidence type="ECO:0000313" key="2">
    <source>
        <dbReference type="EMBL" id="RXM27054.1"/>
    </source>
</evidence>
<organism evidence="2 3">
    <name type="scientific">Acipenser ruthenus</name>
    <name type="common">Sterlet sturgeon</name>
    <dbReference type="NCBI Taxonomy" id="7906"/>
    <lineage>
        <taxon>Eukaryota</taxon>
        <taxon>Metazoa</taxon>
        <taxon>Chordata</taxon>
        <taxon>Craniata</taxon>
        <taxon>Vertebrata</taxon>
        <taxon>Euteleostomi</taxon>
        <taxon>Actinopterygii</taxon>
        <taxon>Chondrostei</taxon>
        <taxon>Acipenseriformes</taxon>
        <taxon>Acipenseridae</taxon>
        <taxon>Acipenser</taxon>
    </lineage>
</organism>
<name>A0A444TVT6_ACIRT</name>